<keyword evidence="2" id="KW-0812">Transmembrane</keyword>
<dbReference type="RefSeq" id="WP_281488695.1">
    <property type="nucleotide sequence ID" value="NZ_JASATX010000003.1"/>
</dbReference>
<dbReference type="AlphaFoldDB" id="A0AAW6TAA0"/>
<reference evidence="3 4" key="1">
    <citation type="submission" date="2023-04" db="EMBL/GenBank/DDBJ databases">
        <title>Klugiella caeni sp. nov. isolated from the sludge of biochemical tank.</title>
        <authorList>
            <person name="Geng K."/>
        </authorList>
    </citation>
    <scope>NUCLEOTIDE SEQUENCE [LARGE SCALE GENOMIC DNA]</scope>
    <source>
        <strain evidence="3 4">YN-L-19</strain>
    </source>
</reference>
<keyword evidence="2" id="KW-0472">Membrane</keyword>
<evidence type="ECO:0000256" key="2">
    <source>
        <dbReference type="SAM" id="Phobius"/>
    </source>
</evidence>
<keyword evidence="4" id="KW-1185">Reference proteome</keyword>
<proteinExistence type="predicted"/>
<evidence type="ECO:0000313" key="3">
    <source>
        <dbReference type="EMBL" id="MDI2098903.1"/>
    </source>
</evidence>
<accession>A0AAW6TAA0</accession>
<feature type="transmembrane region" description="Helical" evidence="2">
    <location>
        <begin position="128"/>
        <end position="149"/>
    </location>
</feature>
<protein>
    <submittedName>
        <fullName evidence="3">Uncharacterized protein</fullName>
    </submittedName>
</protein>
<feature type="transmembrane region" description="Helical" evidence="2">
    <location>
        <begin position="91"/>
        <end position="116"/>
    </location>
</feature>
<gene>
    <name evidence="3" type="ORF">QF206_08005</name>
</gene>
<dbReference type="Proteomes" id="UP001321506">
    <property type="component" value="Unassembled WGS sequence"/>
</dbReference>
<keyword evidence="2" id="KW-1133">Transmembrane helix</keyword>
<evidence type="ECO:0000256" key="1">
    <source>
        <dbReference type="SAM" id="MobiDB-lite"/>
    </source>
</evidence>
<feature type="region of interest" description="Disordered" evidence="1">
    <location>
        <begin position="1"/>
        <end position="54"/>
    </location>
</feature>
<sequence>MSFDVAGSSSRTPHATERSDDEFTTASYPHQPAPDGAYPQLDAEPEPRTTYRSRRRARKPKWLGWAAILLSAIAAGLVVAIYAIAPANAQLAPAAALLTTALLWTAVAVSGLAAVTGTVSVIAGWSRVAGAVGIVLGLTANPFVLFTLVSGASSLTPY</sequence>
<name>A0AAW6TAA0_9MICO</name>
<evidence type="ECO:0000313" key="4">
    <source>
        <dbReference type="Proteomes" id="UP001321506"/>
    </source>
</evidence>
<comment type="caution">
    <text evidence="3">The sequence shown here is derived from an EMBL/GenBank/DDBJ whole genome shotgun (WGS) entry which is preliminary data.</text>
</comment>
<organism evidence="3 4">
    <name type="scientific">Ruicaihuangia caeni</name>
    <dbReference type="NCBI Taxonomy" id="3042517"/>
    <lineage>
        <taxon>Bacteria</taxon>
        <taxon>Bacillati</taxon>
        <taxon>Actinomycetota</taxon>
        <taxon>Actinomycetes</taxon>
        <taxon>Micrococcales</taxon>
        <taxon>Microbacteriaceae</taxon>
        <taxon>Ruicaihuangia</taxon>
    </lineage>
</organism>
<dbReference type="EMBL" id="JASATX010000003">
    <property type="protein sequence ID" value="MDI2098903.1"/>
    <property type="molecule type" value="Genomic_DNA"/>
</dbReference>
<feature type="transmembrane region" description="Helical" evidence="2">
    <location>
        <begin position="62"/>
        <end position="85"/>
    </location>
</feature>